<dbReference type="STRING" id="1293891.TMES_13655"/>
<dbReference type="NCBIfam" id="TIGR01682">
    <property type="entry name" value="moaD"/>
    <property type="match status" value="1"/>
</dbReference>
<comment type="caution">
    <text evidence="1">The sequence shown here is derived from an EMBL/GenBank/DDBJ whole genome shotgun (WGS) entry which is preliminary data.</text>
</comment>
<dbReference type="InterPro" id="IPR003749">
    <property type="entry name" value="ThiS/MoaD-like"/>
</dbReference>
<dbReference type="AlphaFoldDB" id="A0A1Y2L0Z6"/>
<dbReference type="EMBL" id="JFKA01000005">
    <property type="protein sequence ID" value="OSQ38003.1"/>
    <property type="molecule type" value="Genomic_DNA"/>
</dbReference>
<proteinExistence type="predicted"/>
<dbReference type="InterPro" id="IPR016155">
    <property type="entry name" value="Mopterin_synth/thiamin_S_b"/>
</dbReference>
<evidence type="ECO:0000313" key="2">
    <source>
        <dbReference type="Proteomes" id="UP000193391"/>
    </source>
</evidence>
<evidence type="ECO:0000313" key="1">
    <source>
        <dbReference type="EMBL" id="OSQ38003.1"/>
    </source>
</evidence>
<dbReference type="OrthoDB" id="9800712at2"/>
<keyword evidence="2" id="KW-1185">Reference proteome</keyword>
<reference evidence="1 2" key="1">
    <citation type="submission" date="2014-03" db="EMBL/GenBank/DDBJ databases">
        <title>The draft genome sequence of Thalassospira mesophila JCM 18969.</title>
        <authorList>
            <person name="Lai Q."/>
            <person name="Shao Z."/>
        </authorList>
    </citation>
    <scope>NUCLEOTIDE SEQUENCE [LARGE SCALE GENOMIC DNA]</scope>
    <source>
        <strain evidence="1 2">JCM 18969</strain>
    </source>
</reference>
<dbReference type="Gene3D" id="3.10.20.30">
    <property type="match status" value="1"/>
</dbReference>
<sequence>MKIVYFAWVKDRIGIAEETLDLPTDIKTVADLLAWMPTRGANYADAMKDPALVRVALDQEFAQPDAVIGETREIALFPPVTGG</sequence>
<dbReference type="RefSeq" id="WP_085583426.1">
    <property type="nucleotide sequence ID" value="NZ_JFKA01000005.1"/>
</dbReference>
<dbReference type="Pfam" id="PF02597">
    <property type="entry name" value="ThiS"/>
    <property type="match status" value="1"/>
</dbReference>
<dbReference type="CDD" id="cd00754">
    <property type="entry name" value="Ubl_MoaD"/>
    <property type="match status" value="1"/>
</dbReference>
<organism evidence="1 2">
    <name type="scientific">Thalassospira mesophila</name>
    <dbReference type="NCBI Taxonomy" id="1293891"/>
    <lineage>
        <taxon>Bacteria</taxon>
        <taxon>Pseudomonadati</taxon>
        <taxon>Pseudomonadota</taxon>
        <taxon>Alphaproteobacteria</taxon>
        <taxon>Rhodospirillales</taxon>
        <taxon>Thalassospiraceae</taxon>
        <taxon>Thalassospira</taxon>
    </lineage>
</organism>
<accession>A0A1Y2L0Z6</accession>
<name>A0A1Y2L0Z6_9PROT</name>
<gene>
    <name evidence="1" type="ORF">TMES_13655</name>
</gene>
<dbReference type="SUPFAM" id="SSF54285">
    <property type="entry name" value="MoaD/ThiS"/>
    <property type="match status" value="1"/>
</dbReference>
<dbReference type="InterPro" id="IPR012675">
    <property type="entry name" value="Beta-grasp_dom_sf"/>
</dbReference>
<protein>
    <submittedName>
        <fullName evidence="1">Molybdenum cofactor biosynthesis protein MoaD</fullName>
    </submittedName>
</protein>
<dbReference type="Proteomes" id="UP000193391">
    <property type="component" value="Unassembled WGS sequence"/>
</dbReference>